<evidence type="ECO:0000256" key="3">
    <source>
        <dbReference type="ARBA" id="ARBA00022692"/>
    </source>
</evidence>
<evidence type="ECO:0000256" key="4">
    <source>
        <dbReference type="ARBA" id="ARBA00022989"/>
    </source>
</evidence>
<feature type="transmembrane region" description="Helical" evidence="6">
    <location>
        <begin position="54"/>
        <end position="73"/>
    </location>
</feature>
<evidence type="ECO:0000313" key="8">
    <source>
        <dbReference type="Proteomes" id="UP000665020"/>
    </source>
</evidence>
<feature type="transmembrane region" description="Helical" evidence="6">
    <location>
        <begin position="103"/>
        <end position="122"/>
    </location>
</feature>
<dbReference type="CDD" id="cd06579">
    <property type="entry name" value="TM_PBP1_transp_AraH_like"/>
    <property type="match status" value="1"/>
</dbReference>
<feature type="transmembrane region" description="Helical" evidence="6">
    <location>
        <begin position="298"/>
        <end position="317"/>
    </location>
</feature>
<evidence type="ECO:0000256" key="5">
    <source>
        <dbReference type="ARBA" id="ARBA00023136"/>
    </source>
</evidence>
<proteinExistence type="predicted"/>
<keyword evidence="2" id="KW-1003">Cell membrane</keyword>
<feature type="transmembrane region" description="Helical" evidence="6">
    <location>
        <begin position="170"/>
        <end position="188"/>
    </location>
</feature>
<feature type="transmembrane region" description="Helical" evidence="6">
    <location>
        <begin position="243"/>
        <end position="261"/>
    </location>
</feature>
<dbReference type="InterPro" id="IPR001851">
    <property type="entry name" value="ABC_transp_permease"/>
</dbReference>
<sequence>MELKRHSNLTKVKELLHFKESGILLALIIMSALLSITTPNFLNQYNLGIVVRQASFVALVALGQTLVLITGGIDLSVGSIAGLSSILGAILMTSTPLNPYLCTLLAVLCGMFFGIINGVFIAKIGLNPFIVTLATGEAFAGLILVITKGYPVLGIPTSFKYLGQGMIGPVPVPVVILLIISLILIYILKNTPFGRYIYSIGGNESASKLVGIKVDKIKISVYAIAGALAALAGIIFVSRANAGQATIGASWLMPSVTAAIIGGTSLSGGEGTILGTLIGAILMGVLSNGIVLLNVSSYLERVIIGLVVLVAVIIDLVRKRNRS</sequence>
<dbReference type="Proteomes" id="UP000665020">
    <property type="component" value="Chromosome"/>
</dbReference>
<keyword evidence="3 6" id="KW-0812">Transmembrane</keyword>
<feature type="transmembrane region" description="Helical" evidence="6">
    <location>
        <begin position="273"/>
        <end position="292"/>
    </location>
</feature>
<keyword evidence="8" id="KW-1185">Reference proteome</keyword>
<keyword evidence="5 6" id="KW-0472">Membrane</keyword>
<name>A0A8A7KDY1_9FIRM</name>
<reference evidence="7" key="1">
    <citation type="submission" date="2019-12" db="EMBL/GenBank/DDBJ databases">
        <authorList>
            <person name="zhang j."/>
            <person name="sun C.M."/>
        </authorList>
    </citation>
    <scope>NUCLEOTIDE SEQUENCE</scope>
    <source>
        <strain evidence="7">NS-1</strain>
    </source>
</reference>
<feature type="transmembrane region" description="Helical" evidence="6">
    <location>
        <begin position="129"/>
        <end position="150"/>
    </location>
</feature>
<dbReference type="KEGG" id="ifn:GM661_06395"/>
<feature type="transmembrane region" description="Helical" evidence="6">
    <location>
        <begin position="219"/>
        <end position="237"/>
    </location>
</feature>
<comment type="subcellular location">
    <subcellularLocation>
        <location evidence="1">Cell membrane</location>
        <topology evidence="1">Multi-pass membrane protein</topology>
    </subcellularLocation>
</comment>
<dbReference type="PANTHER" id="PTHR32196">
    <property type="entry name" value="ABC TRANSPORTER PERMEASE PROTEIN YPHD-RELATED-RELATED"/>
    <property type="match status" value="1"/>
</dbReference>
<evidence type="ECO:0000256" key="2">
    <source>
        <dbReference type="ARBA" id="ARBA00022475"/>
    </source>
</evidence>
<organism evidence="7 8">
    <name type="scientific">Iocasia fonsfrigidae</name>
    <dbReference type="NCBI Taxonomy" id="2682810"/>
    <lineage>
        <taxon>Bacteria</taxon>
        <taxon>Bacillati</taxon>
        <taxon>Bacillota</taxon>
        <taxon>Clostridia</taxon>
        <taxon>Halanaerobiales</taxon>
        <taxon>Halanaerobiaceae</taxon>
        <taxon>Iocasia</taxon>
    </lineage>
</organism>
<dbReference type="RefSeq" id="WP_230869262.1">
    <property type="nucleotide sequence ID" value="NZ_CP046640.1"/>
</dbReference>
<evidence type="ECO:0000313" key="7">
    <source>
        <dbReference type="EMBL" id="QTL97639.1"/>
    </source>
</evidence>
<evidence type="ECO:0000256" key="6">
    <source>
        <dbReference type="SAM" id="Phobius"/>
    </source>
</evidence>
<accession>A0A8A7KDY1</accession>
<protein>
    <submittedName>
        <fullName evidence="7">ABC transporter permease</fullName>
    </submittedName>
</protein>
<dbReference type="EMBL" id="CP046640">
    <property type="protein sequence ID" value="QTL97639.1"/>
    <property type="molecule type" value="Genomic_DNA"/>
</dbReference>
<evidence type="ECO:0000256" key="1">
    <source>
        <dbReference type="ARBA" id="ARBA00004651"/>
    </source>
</evidence>
<dbReference type="GO" id="GO:0005886">
    <property type="term" value="C:plasma membrane"/>
    <property type="evidence" value="ECO:0007669"/>
    <property type="project" value="UniProtKB-SubCell"/>
</dbReference>
<keyword evidence="4 6" id="KW-1133">Transmembrane helix</keyword>
<dbReference type="Pfam" id="PF02653">
    <property type="entry name" value="BPD_transp_2"/>
    <property type="match status" value="1"/>
</dbReference>
<dbReference type="AlphaFoldDB" id="A0A8A7KDY1"/>
<gene>
    <name evidence="7" type="ORF">GM661_06395</name>
</gene>
<dbReference type="GO" id="GO:0022857">
    <property type="term" value="F:transmembrane transporter activity"/>
    <property type="evidence" value="ECO:0007669"/>
    <property type="project" value="InterPro"/>
</dbReference>
<feature type="transmembrane region" description="Helical" evidence="6">
    <location>
        <begin position="21"/>
        <end position="42"/>
    </location>
</feature>